<accession>A0A242WAA9</accession>
<evidence type="ECO:0000313" key="2">
    <source>
        <dbReference type="Proteomes" id="UP000195152"/>
    </source>
</evidence>
<comment type="caution">
    <text evidence="1">The sequence shown here is derived from an EMBL/GenBank/DDBJ whole genome shotgun (WGS) entry which is preliminary data.</text>
</comment>
<organism evidence="1 2">
    <name type="scientific">Bacillus thuringiensis serovar mexicanensis</name>
    <dbReference type="NCBI Taxonomy" id="180868"/>
    <lineage>
        <taxon>Bacteria</taxon>
        <taxon>Bacillati</taxon>
        <taxon>Bacillota</taxon>
        <taxon>Bacilli</taxon>
        <taxon>Bacillales</taxon>
        <taxon>Bacillaceae</taxon>
        <taxon>Bacillus</taxon>
        <taxon>Bacillus cereus group</taxon>
    </lineage>
</organism>
<proteinExistence type="predicted"/>
<reference evidence="1 2" key="1">
    <citation type="submission" date="2016-10" db="EMBL/GenBank/DDBJ databases">
        <title>Comparative genomics of Bacillus thuringiensis reveals a path to pathogens against multiple invertebrate hosts.</title>
        <authorList>
            <person name="Zheng J."/>
            <person name="Gao Q."/>
            <person name="Liu H."/>
            <person name="Peng D."/>
            <person name="Ruan L."/>
            <person name="Sun M."/>
        </authorList>
    </citation>
    <scope>NUCLEOTIDE SEQUENCE [LARGE SCALE GENOMIC DNA]</scope>
    <source>
        <strain evidence="1">BGSC 4AC1</strain>
    </source>
</reference>
<dbReference type="EMBL" id="NFCF01000063">
    <property type="protein sequence ID" value="OTW50906.1"/>
    <property type="molecule type" value="Genomic_DNA"/>
</dbReference>
<evidence type="ECO:0000313" key="1">
    <source>
        <dbReference type="EMBL" id="OTW50906.1"/>
    </source>
</evidence>
<gene>
    <name evidence="1" type="ORF">BK699_10200</name>
</gene>
<dbReference type="RefSeq" id="WP_001066073.1">
    <property type="nucleotide sequence ID" value="NZ_NFCF01000063.1"/>
</dbReference>
<sequence>MNNSSHKCTNKGCDGIITYNEEIIDHKKALNETGGVIGTKECSKCGKKYTLIVTVGQALIETDEDGEFVGGLPKI</sequence>
<dbReference type="Proteomes" id="UP000195152">
    <property type="component" value="Unassembled WGS sequence"/>
</dbReference>
<name>A0A242WAA9_BACTU</name>
<dbReference type="AlphaFoldDB" id="A0A242WAA9"/>
<protein>
    <submittedName>
        <fullName evidence="1">Rev-Erb beta 2</fullName>
    </submittedName>
</protein>